<evidence type="ECO:0000313" key="1">
    <source>
        <dbReference type="EMBL" id="MBC2604533.1"/>
    </source>
</evidence>
<dbReference type="PANTHER" id="PTHR46523:SF1">
    <property type="entry name" value="DCTP PYROPHOSPHATASE 1"/>
    <property type="match status" value="1"/>
</dbReference>
<dbReference type="Proteomes" id="UP000526501">
    <property type="component" value="Unassembled WGS sequence"/>
</dbReference>
<dbReference type="GO" id="GO:0047429">
    <property type="term" value="F:nucleoside triphosphate diphosphatase activity"/>
    <property type="evidence" value="ECO:0007669"/>
    <property type="project" value="InterPro"/>
</dbReference>
<dbReference type="AlphaFoldDB" id="A0A7X1E6X1"/>
<dbReference type="EMBL" id="JACHVC010000001">
    <property type="protein sequence ID" value="MBC2604533.1"/>
    <property type="molecule type" value="Genomic_DNA"/>
</dbReference>
<proteinExistence type="predicted"/>
<dbReference type="RefSeq" id="WP_185658425.1">
    <property type="nucleotide sequence ID" value="NZ_CAWPOO010000001.1"/>
</dbReference>
<reference evidence="1 2" key="1">
    <citation type="submission" date="2020-07" db="EMBL/GenBank/DDBJ databases">
        <authorList>
            <person name="Feng X."/>
        </authorList>
    </citation>
    <scope>NUCLEOTIDE SEQUENCE [LARGE SCALE GENOMIC DNA]</scope>
    <source>
        <strain evidence="1 2">JCM23202</strain>
    </source>
</reference>
<comment type="caution">
    <text evidence="1">The sequence shown here is derived from an EMBL/GenBank/DDBJ whole genome shotgun (WGS) entry which is preliminary data.</text>
</comment>
<dbReference type="GO" id="GO:0009143">
    <property type="term" value="P:nucleoside triphosphate catabolic process"/>
    <property type="evidence" value="ECO:0007669"/>
    <property type="project" value="InterPro"/>
</dbReference>
<evidence type="ECO:0000313" key="2">
    <source>
        <dbReference type="Proteomes" id="UP000526501"/>
    </source>
</evidence>
<gene>
    <name evidence="1" type="ORF">H5P27_00515</name>
</gene>
<dbReference type="PIRSF" id="PIRSF029826">
    <property type="entry name" value="UCP029826_pph"/>
    <property type="match status" value="1"/>
</dbReference>
<organism evidence="1 2">
    <name type="scientific">Pelagicoccus albus</name>
    <dbReference type="NCBI Taxonomy" id="415222"/>
    <lineage>
        <taxon>Bacteria</taxon>
        <taxon>Pseudomonadati</taxon>
        <taxon>Verrucomicrobiota</taxon>
        <taxon>Opitutia</taxon>
        <taxon>Puniceicoccales</taxon>
        <taxon>Pelagicoccaceae</taxon>
        <taxon>Pelagicoccus</taxon>
    </lineage>
</organism>
<keyword evidence="2" id="KW-1185">Reference proteome</keyword>
<dbReference type="InterPro" id="IPR052555">
    <property type="entry name" value="dCTP_Pyrophosphatase"/>
</dbReference>
<dbReference type="Gene3D" id="1.10.287.1080">
    <property type="entry name" value="MazG-like"/>
    <property type="match status" value="1"/>
</dbReference>
<sequence length="127" mass="14149">MCLSDTSTPIETLKQRALASAEERDWGQFHSLKNLSIALAGEAAELMEPFQWLEGTQSDELLEDAKSREAVEDELADVVIYALQFANRGNIDLSSAIERKMRKNAFKYPVELSKGSARKLGLSSDKK</sequence>
<dbReference type="InterPro" id="IPR025984">
    <property type="entry name" value="DCTPP"/>
</dbReference>
<protein>
    <submittedName>
        <fullName evidence="1">Nucleotide pyrophosphohydrolase</fullName>
    </submittedName>
</protein>
<dbReference type="SUPFAM" id="SSF101386">
    <property type="entry name" value="all-alpha NTP pyrophosphatases"/>
    <property type="match status" value="1"/>
</dbReference>
<keyword evidence="1" id="KW-0378">Hydrolase</keyword>
<name>A0A7X1E6X1_9BACT</name>
<dbReference type="PANTHER" id="PTHR46523">
    <property type="entry name" value="DCTP PYROPHOSPHATASE 1"/>
    <property type="match status" value="1"/>
</dbReference>
<dbReference type="CDD" id="cd11537">
    <property type="entry name" value="NTP-PPase_RS21-C6_like"/>
    <property type="match status" value="1"/>
</dbReference>
<dbReference type="Pfam" id="PF12643">
    <property type="entry name" value="MazG-like"/>
    <property type="match status" value="1"/>
</dbReference>
<accession>A0A7X1E6X1</accession>